<dbReference type="InterPro" id="IPR016158">
    <property type="entry name" value="Cullin_homology"/>
</dbReference>
<reference evidence="4" key="1">
    <citation type="submission" date="2023-04" db="EMBL/GenBank/DDBJ databases">
        <title>Phytophthora fragariaefolia NBRC 109709.</title>
        <authorList>
            <person name="Ichikawa N."/>
            <person name="Sato H."/>
            <person name="Tonouchi N."/>
        </authorList>
    </citation>
    <scope>NUCLEOTIDE SEQUENCE</scope>
    <source>
        <strain evidence="4">NBRC 109709</strain>
    </source>
</reference>
<dbReference type="OrthoDB" id="5581181at2759"/>
<comment type="caution">
    <text evidence="4">The sequence shown here is derived from an EMBL/GenBank/DDBJ whole genome shotgun (WGS) entry which is preliminary data.</text>
</comment>
<dbReference type="SUPFAM" id="SSF75632">
    <property type="entry name" value="Cullin homology domain"/>
    <property type="match status" value="1"/>
</dbReference>
<dbReference type="GO" id="GO:0070979">
    <property type="term" value="P:protein K11-linked ubiquitination"/>
    <property type="evidence" value="ECO:0007669"/>
    <property type="project" value="TreeGrafter"/>
</dbReference>
<dbReference type="GO" id="GO:0031625">
    <property type="term" value="F:ubiquitin protein ligase binding"/>
    <property type="evidence" value="ECO:0007669"/>
    <property type="project" value="InterPro"/>
</dbReference>
<protein>
    <submittedName>
        <fullName evidence="4">Unnamed protein product</fullName>
    </submittedName>
</protein>
<dbReference type="PANTHER" id="PTHR45957:SF1">
    <property type="entry name" value="ANAPHASE-PROMOTING COMPLEX SUBUNIT 2"/>
    <property type="match status" value="1"/>
</dbReference>
<evidence type="ECO:0000313" key="4">
    <source>
        <dbReference type="EMBL" id="GMF28000.1"/>
    </source>
</evidence>
<dbReference type="SMART" id="SM00182">
    <property type="entry name" value="CULLIN"/>
    <property type="match status" value="1"/>
</dbReference>
<dbReference type="GO" id="GO:0005680">
    <property type="term" value="C:anaphase-promoting complex"/>
    <property type="evidence" value="ECO:0007669"/>
    <property type="project" value="TreeGrafter"/>
</dbReference>
<evidence type="ECO:0000259" key="3">
    <source>
        <dbReference type="PROSITE" id="PS50069"/>
    </source>
</evidence>
<dbReference type="Gene3D" id="1.20.1310.10">
    <property type="entry name" value="Cullin Repeats"/>
    <property type="match status" value="1"/>
</dbReference>
<evidence type="ECO:0000256" key="1">
    <source>
        <dbReference type="PROSITE-ProRule" id="PRU00330"/>
    </source>
</evidence>
<keyword evidence="5" id="KW-1185">Reference proteome</keyword>
<dbReference type="InterPro" id="IPR044554">
    <property type="entry name" value="ANAPC2"/>
</dbReference>
<proteinExistence type="inferred from homology"/>
<feature type="domain" description="Cullin family profile" evidence="3">
    <location>
        <begin position="1"/>
        <end position="145"/>
    </location>
</feature>
<dbReference type="GO" id="GO:0006511">
    <property type="term" value="P:ubiquitin-dependent protein catabolic process"/>
    <property type="evidence" value="ECO:0007669"/>
    <property type="project" value="InterPro"/>
</dbReference>
<dbReference type="PROSITE" id="PS50069">
    <property type="entry name" value="CULLIN_2"/>
    <property type="match status" value="1"/>
</dbReference>
<evidence type="ECO:0000256" key="2">
    <source>
        <dbReference type="SAM" id="MobiDB-lite"/>
    </source>
</evidence>
<organism evidence="4 5">
    <name type="scientific">Phytophthora fragariaefolia</name>
    <dbReference type="NCBI Taxonomy" id="1490495"/>
    <lineage>
        <taxon>Eukaryota</taxon>
        <taxon>Sar</taxon>
        <taxon>Stramenopiles</taxon>
        <taxon>Oomycota</taxon>
        <taxon>Peronosporomycetes</taxon>
        <taxon>Peronosporales</taxon>
        <taxon>Peronosporaceae</taxon>
        <taxon>Phytophthora</taxon>
    </lineage>
</organism>
<sequence>MMLADKLLQNLQFDTDCDVQTLELLKLRFGEDSLQQCEIMVRDIEDSKRLNLNVRSTMENSASKASTSAEAKEADMQRDGGGGVQSSRVDATIVSQQFWPPLQGEEFSLHPKVSKDIDAFKDAYHVLRNPRALDWNPSLGSVQVR</sequence>
<dbReference type="GO" id="GO:0007091">
    <property type="term" value="P:metaphase/anaphase transition of mitotic cell cycle"/>
    <property type="evidence" value="ECO:0007669"/>
    <property type="project" value="TreeGrafter"/>
</dbReference>
<name>A0A9W6U8D8_9STRA</name>
<dbReference type="EMBL" id="BSXT01000458">
    <property type="protein sequence ID" value="GMF28000.1"/>
    <property type="molecule type" value="Genomic_DNA"/>
</dbReference>
<evidence type="ECO:0000313" key="5">
    <source>
        <dbReference type="Proteomes" id="UP001165121"/>
    </source>
</evidence>
<dbReference type="AlphaFoldDB" id="A0A9W6U8D8"/>
<feature type="region of interest" description="Disordered" evidence="2">
    <location>
        <begin position="55"/>
        <end position="87"/>
    </location>
</feature>
<comment type="similarity">
    <text evidence="1">Belongs to the cullin family.</text>
</comment>
<dbReference type="InterPro" id="IPR036317">
    <property type="entry name" value="Cullin_homology_sf"/>
</dbReference>
<gene>
    <name evidence="4" type="ORF">Pfra01_000569400</name>
</gene>
<dbReference type="PANTHER" id="PTHR45957">
    <property type="entry name" value="ANAPHASE-PROMOTING COMPLEX SUBUNIT 2"/>
    <property type="match status" value="1"/>
</dbReference>
<accession>A0A9W6U8D8</accession>
<dbReference type="Proteomes" id="UP001165121">
    <property type="component" value="Unassembled WGS sequence"/>
</dbReference>
<dbReference type="Gene3D" id="3.30.230.130">
    <property type="entry name" value="Cullin, Chain C, Domain 2"/>
    <property type="match status" value="1"/>
</dbReference>